<name>A0A267DIC5_9PLAT</name>
<dbReference type="GO" id="GO:0030659">
    <property type="term" value="C:cytoplasmic vesicle membrane"/>
    <property type="evidence" value="ECO:0007669"/>
    <property type="project" value="UniProtKB-SubCell"/>
</dbReference>
<dbReference type="OrthoDB" id="9880441at2759"/>
<dbReference type="PROSITE" id="PS50056">
    <property type="entry name" value="TYR_PHOSPHATASE_2"/>
    <property type="match status" value="1"/>
</dbReference>
<dbReference type="InterPro" id="IPR016130">
    <property type="entry name" value="Tyr_Pase_AS"/>
</dbReference>
<dbReference type="GO" id="GO:0004725">
    <property type="term" value="F:protein tyrosine phosphatase activity"/>
    <property type="evidence" value="ECO:0007669"/>
    <property type="project" value="InterPro"/>
</dbReference>
<evidence type="ECO:0000256" key="1">
    <source>
        <dbReference type="ARBA" id="ARBA00004358"/>
    </source>
</evidence>
<dbReference type="EMBL" id="NIVC01003986">
    <property type="protein sequence ID" value="PAA49068.1"/>
    <property type="molecule type" value="Genomic_DNA"/>
</dbReference>
<dbReference type="Proteomes" id="UP000215902">
    <property type="component" value="Unassembled WGS sequence"/>
</dbReference>
<reference evidence="6 7" key="1">
    <citation type="submission" date="2017-06" db="EMBL/GenBank/DDBJ databases">
        <title>A platform for efficient transgenesis in Macrostomum lignano, a flatworm model organism for stem cell research.</title>
        <authorList>
            <person name="Berezikov E."/>
        </authorList>
    </citation>
    <scope>NUCLEOTIDE SEQUENCE [LARGE SCALE GENOMIC DNA]</scope>
    <source>
        <strain evidence="6">DV1</strain>
        <tissue evidence="6">Whole organism</tissue>
    </source>
</reference>
<evidence type="ECO:0008006" key="8">
    <source>
        <dbReference type="Google" id="ProtNLM"/>
    </source>
</evidence>
<evidence type="ECO:0000313" key="7">
    <source>
        <dbReference type="Proteomes" id="UP000215902"/>
    </source>
</evidence>
<sequence>ACLLTAQPWPRRSFCSANKLGDPAARFCCPSNAAVDFLHGLRPGPAAELRLPAAAATASSATNAGGEGAVTAAGGVSAAAATGDCKSSDSGLPQDETDESSLLLADSSAADATPQRQPSPPPSQQLRQPQQQLMSLQSLRSLQQQQQQQQLELRVIVRDNPATVCDWGRSSDLVILNARCQEPLRAELDIRTAHIILDYMEMHLSDKQKLREEWEELQEAARQPHQQDGRLFSAATRPENADKNRRPDRLPYDRTRVRLLPDTPGASDYINASLVQDSRLPRHLRGDGGGGGGGHILTQSPLTATIGEFWRLVWQTGATGLVNLARPGEPGLPDYWPDRGCAQFGGFQVHLVSEHVCSDHFVIRSLRVRPLAAAGAERRRLGPARTVTQFHYLSWEEAGVPPSTSSLLEFRRKVNKSYRSRSSPLIVHCSDGAGRSGAFCLLDSVLARLCSGIGCLKEVSLAASLEHLRDQRPGLVDTAEQLEFVFSAVADELAAVLASLSQ</sequence>
<dbReference type="PRINTS" id="PR00700">
    <property type="entry name" value="PRTYPHPHTASE"/>
</dbReference>
<evidence type="ECO:0000259" key="5">
    <source>
        <dbReference type="PROSITE" id="PS50056"/>
    </source>
</evidence>
<dbReference type="InterPro" id="IPR033522">
    <property type="entry name" value="IA-2/IA-2_beta"/>
</dbReference>
<comment type="subcellular location">
    <subcellularLocation>
        <location evidence="1">Cytoplasmic vesicle membrane</location>
        <topology evidence="1">Single-pass type I membrane protein</topology>
    </subcellularLocation>
</comment>
<accession>A0A267DIC5</accession>
<feature type="region of interest" description="Disordered" evidence="3">
    <location>
        <begin position="108"/>
        <end position="131"/>
    </location>
</feature>
<dbReference type="GO" id="GO:0030141">
    <property type="term" value="C:secretory granule"/>
    <property type="evidence" value="ECO:0007669"/>
    <property type="project" value="InterPro"/>
</dbReference>
<dbReference type="SUPFAM" id="SSF52799">
    <property type="entry name" value="(Phosphotyrosine protein) phosphatases II"/>
    <property type="match status" value="1"/>
</dbReference>
<dbReference type="PANTHER" id="PTHR46106">
    <property type="entry name" value="IA-2 PROTEIN TYROSINE PHOSPHATASE, ISOFORM C"/>
    <property type="match status" value="1"/>
</dbReference>
<dbReference type="Pfam" id="PF00102">
    <property type="entry name" value="Y_phosphatase"/>
    <property type="match status" value="1"/>
</dbReference>
<dbReference type="GO" id="GO:0045202">
    <property type="term" value="C:synapse"/>
    <property type="evidence" value="ECO:0007669"/>
    <property type="project" value="TreeGrafter"/>
</dbReference>
<dbReference type="InterPro" id="IPR000242">
    <property type="entry name" value="PTP_cat"/>
</dbReference>
<dbReference type="Gene3D" id="3.90.190.10">
    <property type="entry name" value="Protein tyrosine phosphatase superfamily"/>
    <property type="match status" value="1"/>
</dbReference>
<dbReference type="InterPro" id="IPR029021">
    <property type="entry name" value="Prot-tyrosine_phosphatase-like"/>
</dbReference>
<keyword evidence="2" id="KW-0968">Cytoplasmic vesicle</keyword>
<evidence type="ECO:0000313" key="6">
    <source>
        <dbReference type="EMBL" id="PAA49068.1"/>
    </source>
</evidence>
<keyword evidence="7" id="KW-1185">Reference proteome</keyword>
<feature type="domain" description="Tyrosine-protein phosphatase" evidence="4">
    <location>
        <begin position="210"/>
        <end position="492"/>
    </location>
</feature>
<organism evidence="6 7">
    <name type="scientific">Macrostomum lignano</name>
    <dbReference type="NCBI Taxonomy" id="282301"/>
    <lineage>
        <taxon>Eukaryota</taxon>
        <taxon>Metazoa</taxon>
        <taxon>Spiralia</taxon>
        <taxon>Lophotrochozoa</taxon>
        <taxon>Platyhelminthes</taxon>
        <taxon>Rhabditophora</taxon>
        <taxon>Macrostomorpha</taxon>
        <taxon>Macrostomida</taxon>
        <taxon>Macrostomidae</taxon>
        <taxon>Macrostomum</taxon>
    </lineage>
</organism>
<dbReference type="InterPro" id="IPR003595">
    <property type="entry name" value="Tyr_Pase_cat"/>
</dbReference>
<feature type="region of interest" description="Disordered" evidence="3">
    <location>
        <begin position="215"/>
        <end position="249"/>
    </location>
</feature>
<evidence type="ECO:0000256" key="2">
    <source>
        <dbReference type="ARBA" id="ARBA00023329"/>
    </source>
</evidence>
<dbReference type="PROSITE" id="PS50055">
    <property type="entry name" value="TYR_PHOSPHATASE_PTP"/>
    <property type="match status" value="1"/>
</dbReference>
<gene>
    <name evidence="6" type="ORF">BOX15_Mlig012555g2</name>
</gene>
<dbReference type="SMART" id="SM00404">
    <property type="entry name" value="PTPc_motif"/>
    <property type="match status" value="1"/>
</dbReference>
<dbReference type="SMART" id="SM00194">
    <property type="entry name" value="PTPc"/>
    <property type="match status" value="1"/>
</dbReference>
<dbReference type="AlphaFoldDB" id="A0A267DIC5"/>
<feature type="domain" description="Tyrosine specific protein phosphatases" evidence="5">
    <location>
        <begin position="405"/>
        <end position="483"/>
    </location>
</feature>
<proteinExistence type="predicted"/>
<dbReference type="InterPro" id="IPR000387">
    <property type="entry name" value="Tyr_Pase_dom"/>
</dbReference>
<feature type="compositionally biased region" description="Basic and acidic residues" evidence="3">
    <location>
        <begin position="239"/>
        <end position="249"/>
    </location>
</feature>
<dbReference type="PANTHER" id="PTHR46106:SF4">
    <property type="entry name" value="IA-2 PROTEIN TYROSINE PHOSPHATASE, ISOFORM C"/>
    <property type="match status" value="1"/>
</dbReference>
<evidence type="ECO:0000256" key="3">
    <source>
        <dbReference type="SAM" id="MobiDB-lite"/>
    </source>
</evidence>
<dbReference type="GO" id="GO:0051046">
    <property type="term" value="P:regulation of secretion"/>
    <property type="evidence" value="ECO:0007669"/>
    <property type="project" value="TreeGrafter"/>
</dbReference>
<feature type="non-terminal residue" evidence="6">
    <location>
        <position position="1"/>
    </location>
</feature>
<protein>
    <recommendedName>
        <fullName evidence="8">Tyrosine-protein phosphatase domain-containing protein</fullName>
    </recommendedName>
</protein>
<dbReference type="STRING" id="282301.A0A267DIC5"/>
<comment type="caution">
    <text evidence="6">The sequence shown here is derived from an EMBL/GenBank/DDBJ whole genome shotgun (WGS) entry which is preliminary data.</text>
</comment>
<evidence type="ECO:0000259" key="4">
    <source>
        <dbReference type="PROSITE" id="PS50055"/>
    </source>
</evidence>
<dbReference type="PROSITE" id="PS00383">
    <property type="entry name" value="TYR_PHOSPHATASE_1"/>
    <property type="match status" value="1"/>
</dbReference>